<accession>A0A7W5V501</accession>
<dbReference type="GeneID" id="95388598"/>
<reference evidence="1 2" key="1">
    <citation type="submission" date="2020-08" db="EMBL/GenBank/DDBJ databases">
        <title>Sequencing the genomes of 1000 actinobacteria strains.</title>
        <authorList>
            <person name="Klenk H.-P."/>
        </authorList>
    </citation>
    <scope>NUCLEOTIDE SEQUENCE [LARGE SCALE GENOMIC DNA]</scope>
    <source>
        <strain evidence="1 2">DSM 44320</strain>
    </source>
</reference>
<protein>
    <submittedName>
        <fullName evidence="1">Uncharacterized protein</fullName>
    </submittedName>
</protein>
<evidence type="ECO:0000313" key="1">
    <source>
        <dbReference type="EMBL" id="MBB3726223.1"/>
    </source>
</evidence>
<dbReference type="AlphaFoldDB" id="A0A7W5V501"/>
<comment type="caution">
    <text evidence="1">The sequence shown here is derived from an EMBL/GenBank/DDBJ whole genome shotgun (WGS) entry which is preliminary data.</text>
</comment>
<dbReference type="Proteomes" id="UP000579945">
    <property type="component" value="Unassembled WGS sequence"/>
</dbReference>
<keyword evidence="2" id="KW-1185">Reference proteome</keyword>
<organism evidence="1 2">
    <name type="scientific">Nonomuraea dietziae</name>
    <dbReference type="NCBI Taxonomy" id="65515"/>
    <lineage>
        <taxon>Bacteria</taxon>
        <taxon>Bacillati</taxon>
        <taxon>Actinomycetota</taxon>
        <taxon>Actinomycetes</taxon>
        <taxon>Streptosporangiales</taxon>
        <taxon>Streptosporangiaceae</taxon>
        <taxon>Nonomuraea</taxon>
    </lineage>
</organism>
<name>A0A7W5V501_9ACTN</name>
<dbReference type="RefSeq" id="WP_183645703.1">
    <property type="nucleotide sequence ID" value="NZ_BAAAXX010000028.1"/>
</dbReference>
<sequence length="86" mass="9586">MTVGSRHQRAADVPPPWPGDRYEVLCQRLAPFSGTRDQYHFAQYAMESARALENAGLATRVAVVRLADDTVIYDPVGGVELPQDQW</sequence>
<dbReference type="EMBL" id="JACIBV010000001">
    <property type="protein sequence ID" value="MBB3726223.1"/>
    <property type="molecule type" value="Genomic_DNA"/>
</dbReference>
<proteinExistence type="predicted"/>
<gene>
    <name evidence="1" type="ORF">FHR33_002083</name>
</gene>
<evidence type="ECO:0000313" key="2">
    <source>
        <dbReference type="Proteomes" id="UP000579945"/>
    </source>
</evidence>